<keyword evidence="2" id="KW-1185">Reference proteome</keyword>
<name>A0A6M5YLC4_9BACT</name>
<reference evidence="2" key="1">
    <citation type="submission" date="2020-05" db="EMBL/GenBank/DDBJ databases">
        <title>Frigoriglobus tundricola gen. nov., sp. nov., a psychrotolerant cellulolytic planctomycete of the family Gemmataceae with two divergent copies of 16S rRNA gene.</title>
        <authorList>
            <person name="Kulichevskaya I.S."/>
            <person name="Ivanova A.A."/>
            <person name="Naumoff D.G."/>
            <person name="Beletsky A.V."/>
            <person name="Rijpstra W.I.C."/>
            <person name="Sinninghe Damste J.S."/>
            <person name="Mardanov A.V."/>
            <person name="Ravin N.V."/>
            <person name="Dedysh S.N."/>
        </authorList>
    </citation>
    <scope>NUCLEOTIDE SEQUENCE [LARGE SCALE GENOMIC DNA]</scope>
    <source>
        <strain evidence="2">PL17</strain>
    </source>
</reference>
<dbReference type="EMBL" id="CP053452">
    <property type="protein sequence ID" value="QJW94899.1"/>
    <property type="molecule type" value="Genomic_DNA"/>
</dbReference>
<sequence>MTDAVRQDVLAVYAAADAAVTAAAPRCDASGRCCRFTEYGHTLFISAFEAELLLESAPPFQGPVSRDGCPFQVSGLCTARAARPLGCRIYFCDPAFQDRMSAITEDAIAALKRIADAHDTGWHYAPLHHFLNAHADRTAGPLPDTMTPPAPRVPLTVLAPGERPV</sequence>
<dbReference type="KEGG" id="ftj:FTUN_2425"/>
<dbReference type="RefSeq" id="WP_171470800.1">
    <property type="nucleotide sequence ID" value="NZ_CP053452.2"/>
</dbReference>
<evidence type="ECO:0008006" key="3">
    <source>
        <dbReference type="Google" id="ProtNLM"/>
    </source>
</evidence>
<dbReference type="Proteomes" id="UP000503447">
    <property type="component" value="Chromosome"/>
</dbReference>
<gene>
    <name evidence="1" type="ORF">FTUN_2425</name>
</gene>
<evidence type="ECO:0000313" key="1">
    <source>
        <dbReference type="EMBL" id="QJW94899.1"/>
    </source>
</evidence>
<accession>A0A6M5YLC4</accession>
<dbReference type="AlphaFoldDB" id="A0A6M5YLC4"/>
<evidence type="ECO:0000313" key="2">
    <source>
        <dbReference type="Proteomes" id="UP000503447"/>
    </source>
</evidence>
<protein>
    <recommendedName>
        <fullName evidence="3">YkgJ family cysteine cluster protein</fullName>
    </recommendedName>
</protein>
<organism evidence="1 2">
    <name type="scientific">Frigoriglobus tundricola</name>
    <dbReference type="NCBI Taxonomy" id="2774151"/>
    <lineage>
        <taxon>Bacteria</taxon>
        <taxon>Pseudomonadati</taxon>
        <taxon>Planctomycetota</taxon>
        <taxon>Planctomycetia</taxon>
        <taxon>Gemmatales</taxon>
        <taxon>Gemmataceae</taxon>
        <taxon>Frigoriglobus</taxon>
    </lineage>
</organism>
<proteinExistence type="predicted"/>